<feature type="compositionally biased region" description="Basic residues" evidence="1">
    <location>
        <begin position="1"/>
        <end position="10"/>
    </location>
</feature>
<protein>
    <submittedName>
        <fullName evidence="3">B2 protein</fullName>
    </submittedName>
</protein>
<feature type="compositionally biased region" description="Polar residues" evidence="1">
    <location>
        <begin position="43"/>
        <end position="61"/>
    </location>
</feature>
<reference evidence="3 4" key="1">
    <citation type="submission" date="2017-07" db="EMBL/GenBank/DDBJ databases">
        <title>An improved, manually edited Actinidia chinensis var. chinensis (kiwifruit) genome highlights the challenges associated with draft genomes and gene prediction in plants.</title>
        <authorList>
            <person name="Pilkington S."/>
            <person name="Crowhurst R."/>
            <person name="Hilario E."/>
            <person name="Nardozza S."/>
            <person name="Fraser L."/>
            <person name="Peng Y."/>
            <person name="Gunaseelan K."/>
            <person name="Simpson R."/>
            <person name="Tahir J."/>
            <person name="Deroles S."/>
            <person name="Templeton K."/>
            <person name="Luo Z."/>
            <person name="Davy M."/>
            <person name="Cheng C."/>
            <person name="Mcneilage M."/>
            <person name="Scaglione D."/>
            <person name="Liu Y."/>
            <person name="Zhang Q."/>
            <person name="Datson P."/>
            <person name="De Silva N."/>
            <person name="Gardiner S."/>
            <person name="Bassett H."/>
            <person name="Chagne D."/>
            <person name="Mccallum J."/>
            <person name="Dzierzon H."/>
            <person name="Deng C."/>
            <person name="Wang Y.-Y."/>
            <person name="Barron N."/>
            <person name="Manako K."/>
            <person name="Bowen J."/>
            <person name="Foster T."/>
            <person name="Erridge Z."/>
            <person name="Tiffin H."/>
            <person name="Waite C."/>
            <person name="Davies K."/>
            <person name="Grierson E."/>
            <person name="Laing W."/>
            <person name="Kirk R."/>
            <person name="Chen X."/>
            <person name="Wood M."/>
            <person name="Montefiori M."/>
            <person name="Brummell D."/>
            <person name="Schwinn K."/>
            <person name="Catanach A."/>
            <person name="Fullerton C."/>
            <person name="Li D."/>
            <person name="Meiyalaghan S."/>
            <person name="Nieuwenhuizen N."/>
            <person name="Read N."/>
            <person name="Prakash R."/>
            <person name="Hunter D."/>
            <person name="Zhang H."/>
            <person name="Mckenzie M."/>
            <person name="Knabel M."/>
            <person name="Harris A."/>
            <person name="Allan A."/>
            <person name="Chen A."/>
            <person name="Janssen B."/>
            <person name="Plunkett B."/>
            <person name="Dwamena C."/>
            <person name="Voogd C."/>
            <person name="Leif D."/>
            <person name="Lafferty D."/>
            <person name="Souleyre E."/>
            <person name="Varkonyi-Gasic E."/>
            <person name="Gambi F."/>
            <person name="Hanley J."/>
            <person name="Yao J.-L."/>
            <person name="Cheung J."/>
            <person name="David K."/>
            <person name="Warren B."/>
            <person name="Marsh K."/>
            <person name="Snowden K."/>
            <person name="Lin-Wang K."/>
            <person name="Brian L."/>
            <person name="Martinez-Sanchez M."/>
            <person name="Wang M."/>
            <person name="Ileperuma N."/>
            <person name="Macnee N."/>
            <person name="Campin R."/>
            <person name="Mcatee P."/>
            <person name="Drummond R."/>
            <person name="Espley R."/>
            <person name="Ireland H."/>
            <person name="Wu R."/>
            <person name="Atkinson R."/>
            <person name="Karunairetnam S."/>
            <person name="Bulley S."/>
            <person name="Chunkath S."/>
            <person name="Hanley Z."/>
            <person name="Storey R."/>
            <person name="Thrimawithana A."/>
            <person name="Thomson S."/>
            <person name="David C."/>
            <person name="Testolin R."/>
        </authorList>
    </citation>
    <scope>NUCLEOTIDE SEQUENCE [LARGE SCALE GENOMIC DNA]</scope>
    <source>
        <strain evidence="4">cv. Red5</strain>
        <tissue evidence="3">Young leaf</tissue>
    </source>
</reference>
<comment type="caution">
    <text evidence="3">The sequence shown here is derived from an EMBL/GenBank/DDBJ whole genome shotgun (WGS) entry which is preliminary data.</text>
</comment>
<name>A0A2R6PDK7_ACTCC</name>
<sequence length="516" mass="57320">MAKGKGKKLKDKGQTINQPDANRKMKKKKKKKKAIDAGPPVPVSQSDSPRAHSSPTNNGSESRGRKKAKEKLSCLSGFIFMCNAMTKRECFRYRVFGLPAWRKEDVKNVKKGMKLFLFDCDLKLLYGVYKATSHGQMNLETSAFGGRFPAQVVGVSHSQTLPVKQLLISVHIQSQAQERKAALGTQLVSFAIYEECIPLPVSAFRLAIKDNYQGSKFKPELTRRQVRELIKLFHSFSTQTAVPVAPMPQVAQLQAIRPPAMEDRFQSSVRLLPSHDLHLAGAPHGLVAPIVEPHPVQQIVPNSQHELCGTAAAMGHVYPTMEHQGLQASNDPYYSQIWQDQYPRYGAVQEMQHYILPMQRQGEYDLQQDTVAGYYSTYPLPVTSNGPPLVHPHGERKFVPQQHNIAGYYNTYPTPATSHGPVLVQPHGQVPIRPELPVRNVYSAPATSHGPPLEHPHGQVPGRPELPMGNVYQGPATSHGQPLVHPYGLVPRGPELPASDAPSSYSFFARARQVYR</sequence>
<proteinExistence type="predicted"/>
<evidence type="ECO:0000313" key="4">
    <source>
        <dbReference type="Proteomes" id="UP000241394"/>
    </source>
</evidence>
<dbReference type="InParanoid" id="A0A2R6PDK7"/>
<feature type="compositionally biased region" description="Basic residues" evidence="1">
    <location>
        <begin position="24"/>
        <end position="33"/>
    </location>
</feature>
<feature type="domain" description="DCD" evidence="2">
    <location>
        <begin position="73"/>
        <end position="235"/>
    </location>
</feature>
<dbReference type="PROSITE" id="PS51222">
    <property type="entry name" value="DCD"/>
    <property type="match status" value="1"/>
</dbReference>
<organism evidence="3 4">
    <name type="scientific">Actinidia chinensis var. chinensis</name>
    <name type="common">Chinese soft-hair kiwi</name>
    <dbReference type="NCBI Taxonomy" id="1590841"/>
    <lineage>
        <taxon>Eukaryota</taxon>
        <taxon>Viridiplantae</taxon>
        <taxon>Streptophyta</taxon>
        <taxon>Embryophyta</taxon>
        <taxon>Tracheophyta</taxon>
        <taxon>Spermatophyta</taxon>
        <taxon>Magnoliopsida</taxon>
        <taxon>eudicotyledons</taxon>
        <taxon>Gunneridae</taxon>
        <taxon>Pentapetalae</taxon>
        <taxon>asterids</taxon>
        <taxon>Ericales</taxon>
        <taxon>Actinidiaceae</taxon>
        <taxon>Actinidia</taxon>
    </lineage>
</organism>
<dbReference type="SMART" id="SM00767">
    <property type="entry name" value="DCD"/>
    <property type="match status" value="1"/>
</dbReference>
<feature type="region of interest" description="Disordered" evidence="1">
    <location>
        <begin position="1"/>
        <end position="67"/>
    </location>
</feature>
<evidence type="ECO:0000256" key="1">
    <source>
        <dbReference type="SAM" id="MobiDB-lite"/>
    </source>
</evidence>
<evidence type="ECO:0000313" key="3">
    <source>
        <dbReference type="EMBL" id="PSR89409.1"/>
    </source>
</evidence>
<dbReference type="Pfam" id="PF10539">
    <property type="entry name" value="Dev_Cell_Death"/>
    <property type="match status" value="2"/>
</dbReference>
<reference evidence="4" key="2">
    <citation type="journal article" date="2018" name="BMC Genomics">
        <title>A manually annotated Actinidia chinensis var. chinensis (kiwifruit) genome highlights the challenges associated with draft genomes and gene prediction in plants.</title>
        <authorList>
            <person name="Pilkington S.M."/>
            <person name="Crowhurst R."/>
            <person name="Hilario E."/>
            <person name="Nardozza S."/>
            <person name="Fraser L."/>
            <person name="Peng Y."/>
            <person name="Gunaseelan K."/>
            <person name="Simpson R."/>
            <person name="Tahir J."/>
            <person name="Deroles S.C."/>
            <person name="Templeton K."/>
            <person name="Luo Z."/>
            <person name="Davy M."/>
            <person name="Cheng C."/>
            <person name="McNeilage M."/>
            <person name="Scaglione D."/>
            <person name="Liu Y."/>
            <person name="Zhang Q."/>
            <person name="Datson P."/>
            <person name="De Silva N."/>
            <person name="Gardiner S.E."/>
            <person name="Bassett H."/>
            <person name="Chagne D."/>
            <person name="McCallum J."/>
            <person name="Dzierzon H."/>
            <person name="Deng C."/>
            <person name="Wang Y.Y."/>
            <person name="Barron L."/>
            <person name="Manako K."/>
            <person name="Bowen J."/>
            <person name="Foster T.M."/>
            <person name="Erridge Z.A."/>
            <person name="Tiffin H."/>
            <person name="Waite C.N."/>
            <person name="Davies K.M."/>
            <person name="Grierson E.P."/>
            <person name="Laing W.A."/>
            <person name="Kirk R."/>
            <person name="Chen X."/>
            <person name="Wood M."/>
            <person name="Montefiori M."/>
            <person name="Brummell D.A."/>
            <person name="Schwinn K.E."/>
            <person name="Catanach A."/>
            <person name="Fullerton C."/>
            <person name="Li D."/>
            <person name="Meiyalaghan S."/>
            <person name="Nieuwenhuizen N."/>
            <person name="Read N."/>
            <person name="Prakash R."/>
            <person name="Hunter D."/>
            <person name="Zhang H."/>
            <person name="McKenzie M."/>
            <person name="Knabel M."/>
            <person name="Harris A."/>
            <person name="Allan A.C."/>
            <person name="Gleave A."/>
            <person name="Chen A."/>
            <person name="Janssen B.J."/>
            <person name="Plunkett B."/>
            <person name="Ampomah-Dwamena C."/>
            <person name="Voogd C."/>
            <person name="Leif D."/>
            <person name="Lafferty D."/>
            <person name="Souleyre E.J.F."/>
            <person name="Varkonyi-Gasic E."/>
            <person name="Gambi F."/>
            <person name="Hanley J."/>
            <person name="Yao J.L."/>
            <person name="Cheung J."/>
            <person name="David K.M."/>
            <person name="Warren B."/>
            <person name="Marsh K."/>
            <person name="Snowden K.C."/>
            <person name="Lin-Wang K."/>
            <person name="Brian L."/>
            <person name="Martinez-Sanchez M."/>
            <person name="Wang M."/>
            <person name="Ileperuma N."/>
            <person name="Macnee N."/>
            <person name="Campin R."/>
            <person name="McAtee P."/>
            <person name="Drummond R.S.M."/>
            <person name="Espley R.V."/>
            <person name="Ireland H.S."/>
            <person name="Wu R."/>
            <person name="Atkinson R.G."/>
            <person name="Karunairetnam S."/>
            <person name="Bulley S."/>
            <person name="Chunkath S."/>
            <person name="Hanley Z."/>
            <person name="Storey R."/>
            <person name="Thrimawithana A.H."/>
            <person name="Thomson S."/>
            <person name="David C."/>
            <person name="Testolin R."/>
            <person name="Huang H."/>
            <person name="Hellens R.P."/>
            <person name="Schaffer R.J."/>
        </authorList>
    </citation>
    <scope>NUCLEOTIDE SEQUENCE [LARGE SCALE GENOMIC DNA]</scope>
    <source>
        <strain evidence="4">cv. Red5</strain>
    </source>
</reference>
<dbReference type="OrthoDB" id="1920894at2759"/>
<dbReference type="AlphaFoldDB" id="A0A2R6PDK7"/>
<dbReference type="Proteomes" id="UP000241394">
    <property type="component" value="Chromosome LG26"/>
</dbReference>
<evidence type="ECO:0000259" key="2">
    <source>
        <dbReference type="PROSITE" id="PS51222"/>
    </source>
</evidence>
<dbReference type="STRING" id="1590841.A0A2R6PDK7"/>
<dbReference type="EMBL" id="NKQK01000026">
    <property type="protein sequence ID" value="PSR89409.1"/>
    <property type="molecule type" value="Genomic_DNA"/>
</dbReference>
<dbReference type="PANTHER" id="PTHR46444">
    <property type="entry name" value="DCD (DEVELOPMENT AND CELL DEATH) DOMAIN PROTEIN-RELATED"/>
    <property type="match status" value="1"/>
</dbReference>
<dbReference type="Gramene" id="PSR89409">
    <property type="protein sequence ID" value="PSR89409"/>
    <property type="gene ID" value="CEY00_Acc29608"/>
</dbReference>
<accession>A0A2R6PDK7</accession>
<gene>
    <name evidence="3" type="ORF">CEY00_Acc29608</name>
</gene>
<dbReference type="PANTHER" id="PTHR46444:SF19">
    <property type="entry name" value="OS02G0745600 PROTEIN"/>
    <property type="match status" value="1"/>
</dbReference>
<dbReference type="OMA" id="NDERDQE"/>
<keyword evidence="4" id="KW-1185">Reference proteome</keyword>
<dbReference type="InterPro" id="IPR013989">
    <property type="entry name" value="Dev_and_cell_death_domain"/>
</dbReference>